<protein>
    <submittedName>
        <fullName evidence="1">Uncharacterized protein</fullName>
    </submittedName>
</protein>
<dbReference type="EMBL" id="GG749486">
    <property type="protein sequence ID" value="EGE85227.2"/>
    <property type="molecule type" value="Genomic_DNA"/>
</dbReference>
<proteinExistence type="predicted"/>
<dbReference type="Proteomes" id="UP000007802">
    <property type="component" value="Unassembled WGS sequence"/>
</dbReference>
<organism evidence="1">
    <name type="scientific">Ajellomyces dermatitidis (strain ATCC 18188 / CBS 674.68)</name>
    <name type="common">Blastomyces dermatitidis</name>
    <dbReference type="NCBI Taxonomy" id="653446"/>
    <lineage>
        <taxon>Eukaryota</taxon>
        <taxon>Fungi</taxon>
        <taxon>Dikarya</taxon>
        <taxon>Ascomycota</taxon>
        <taxon>Pezizomycotina</taxon>
        <taxon>Eurotiomycetes</taxon>
        <taxon>Eurotiomycetidae</taxon>
        <taxon>Onygenales</taxon>
        <taxon>Ajellomycetaceae</taxon>
        <taxon>Blastomyces</taxon>
    </lineage>
</organism>
<accession>F2TPR4</accession>
<evidence type="ECO:0000313" key="1">
    <source>
        <dbReference type="EMBL" id="EGE85227.2"/>
    </source>
</evidence>
<dbReference type="HOGENOM" id="CLU_2605503_0_0_1"/>
<name>F2TPR4_AJEDA</name>
<sequence>MAAMFQEAVVSTVLHIQHLCADKPRVGASQDGPGDHYSVTVWAILPMRYYIEHSFGQLPGIDSAPLVLYQTTYAYSGTSGKSKPRESQPTYVYGGMLPPDYRPGSLQKAYIHPKYTTPYK</sequence>
<dbReference type="AlphaFoldDB" id="F2TPR4"/>
<reference evidence="1" key="1">
    <citation type="submission" date="2010-03" db="EMBL/GenBank/DDBJ databases">
        <title>Annotation of Blastomyces dermatitidis strain ATCC 18188.</title>
        <authorList>
            <consortium name="The Broad Institute Genome Sequencing Platform"/>
            <consortium name="Broad Institute Genome Sequencing Center for Infectious Disease."/>
            <person name="Cuomo C."/>
            <person name="Klein B."/>
            <person name="Sullivan T."/>
            <person name="Heitman J."/>
            <person name="Young S."/>
            <person name="Zeng Q."/>
            <person name="Gargeya S."/>
            <person name="Alvarado L."/>
            <person name="Berlin A.M."/>
            <person name="Chapman S.B."/>
            <person name="Chen Z."/>
            <person name="Freedman E."/>
            <person name="Gellesch M."/>
            <person name="Goldberg J."/>
            <person name="Griggs A."/>
            <person name="Gujja S."/>
            <person name="Heilman E."/>
            <person name="Heiman D."/>
            <person name="Howarth C."/>
            <person name="Mehta T."/>
            <person name="Neiman D."/>
            <person name="Pearson M."/>
            <person name="Roberts A."/>
            <person name="Saif S."/>
            <person name="Shea T."/>
            <person name="Shenoy N."/>
            <person name="Sisk P."/>
            <person name="Stolte C."/>
            <person name="Sykes S."/>
            <person name="White J."/>
            <person name="Yandava C."/>
            <person name="Haas B."/>
            <person name="Nusbaum C."/>
            <person name="Birren B."/>
        </authorList>
    </citation>
    <scope>NUCLEOTIDE SEQUENCE [LARGE SCALE GENOMIC DNA]</scope>
    <source>
        <strain evidence="1">ATCC 18188</strain>
    </source>
</reference>
<gene>
    <name evidence="1" type="ORF">BDDG_08172</name>
</gene>